<evidence type="ECO:0000256" key="1">
    <source>
        <dbReference type="SAM" id="Phobius"/>
    </source>
</evidence>
<keyword evidence="3" id="KW-1185">Reference proteome</keyword>
<keyword evidence="1" id="KW-1133">Transmembrane helix</keyword>
<dbReference type="Proteomes" id="UP001142393">
    <property type="component" value="Unassembled WGS sequence"/>
</dbReference>
<dbReference type="AlphaFoldDB" id="A0A9W8NZI4"/>
<comment type="caution">
    <text evidence="2">The sequence shown here is derived from an EMBL/GenBank/DDBJ whole genome shotgun (WGS) entry which is preliminary data.</text>
</comment>
<evidence type="ECO:0000313" key="2">
    <source>
        <dbReference type="EMBL" id="KAJ3744035.1"/>
    </source>
</evidence>
<dbReference type="EMBL" id="JANVFU010000007">
    <property type="protein sequence ID" value="KAJ3744035.1"/>
    <property type="molecule type" value="Genomic_DNA"/>
</dbReference>
<keyword evidence="1" id="KW-0472">Membrane</keyword>
<reference evidence="2 3" key="1">
    <citation type="journal article" date="2023" name="Proc. Natl. Acad. Sci. U.S.A.">
        <title>A global phylogenomic analysis of the shiitake genus Lentinula.</title>
        <authorList>
            <person name="Sierra-Patev S."/>
            <person name="Min B."/>
            <person name="Naranjo-Ortiz M."/>
            <person name="Looney B."/>
            <person name="Konkel Z."/>
            <person name="Slot J.C."/>
            <person name="Sakamoto Y."/>
            <person name="Steenwyk J.L."/>
            <person name="Rokas A."/>
            <person name="Carro J."/>
            <person name="Camarero S."/>
            <person name="Ferreira P."/>
            <person name="Molpeceres G."/>
            <person name="Ruiz-Duenas F.J."/>
            <person name="Serrano A."/>
            <person name="Henrissat B."/>
            <person name="Drula E."/>
            <person name="Hughes K.W."/>
            <person name="Mata J.L."/>
            <person name="Ishikawa N.K."/>
            <person name="Vargas-Isla R."/>
            <person name="Ushijima S."/>
            <person name="Smith C.A."/>
            <person name="Donoghue J."/>
            <person name="Ahrendt S."/>
            <person name="Andreopoulos W."/>
            <person name="He G."/>
            <person name="LaButti K."/>
            <person name="Lipzen A."/>
            <person name="Ng V."/>
            <person name="Riley R."/>
            <person name="Sandor L."/>
            <person name="Barry K."/>
            <person name="Martinez A.T."/>
            <person name="Xiao Y."/>
            <person name="Gibbons J.G."/>
            <person name="Terashima K."/>
            <person name="Grigoriev I.V."/>
            <person name="Hibbett D."/>
        </authorList>
    </citation>
    <scope>NUCLEOTIDE SEQUENCE [LARGE SCALE GENOMIC DNA]</scope>
    <source>
        <strain evidence="2 3">TFB7810</strain>
    </source>
</reference>
<name>A0A9W8NZI4_9AGAR</name>
<protein>
    <submittedName>
        <fullName evidence="2">Uncharacterized protein</fullName>
    </submittedName>
</protein>
<accession>A0A9W8NZI4</accession>
<keyword evidence="1" id="KW-0812">Transmembrane</keyword>
<organism evidence="2 3">
    <name type="scientific">Lentinula detonsa</name>
    <dbReference type="NCBI Taxonomy" id="2804962"/>
    <lineage>
        <taxon>Eukaryota</taxon>
        <taxon>Fungi</taxon>
        <taxon>Dikarya</taxon>
        <taxon>Basidiomycota</taxon>
        <taxon>Agaricomycotina</taxon>
        <taxon>Agaricomycetes</taxon>
        <taxon>Agaricomycetidae</taxon>
        <taxon>Agaricales</taxon>
        <taxon>Marasmiineae</taxon>
        <taxon>Omphalotaceae</taxon>
        <taxon>Lentinula</taxon>
    </lineage>
</organism>
<proteinExistence type="predicted"/>
<gene>
    <name evidence="2" type="ORF">DFH05DRAFT_1145357</name>
</gene>
<sequence>MFGLRAEECQKAVCVLNLYKRTRDSRACKRTLGFVDTWNLLSLTFLQGSIEVSQELRYDLHIPIIFFTFRFVFRSGFDQLVGKSEGFHSVNLNHLNCAFSLQVNAFRSVYTDRITITLLWNFRRQFRSSSRTLLKLTVPLVFQGCSVFFFLRAFQRNFQRRGHRNVYVCFGATQGTRLDS</sequence>
<evidence type="ECO:0000313" key="3">
    <source>
        <dbReference type="Proteomes" id="UP001142393"/>
    </source>
</evidence>
<feature type="transmembrane region" description="Helical" evidence="1">
    <location>
        <begin position="133"/>
        <end position="154"/>
    </location>
</feature>